<sequence length="222" mass="24251">MYFSSSSGHARVPLVLVCGTQTFARRALVSRLLRQLPTRFFTLLAQSPESLSAFDGHVVQWFDGAMGANEGDCLCCGLGSGLGDALRRIFLSALSSRGERLERVLIDTDTIRVEQLRQTLRHTPFLGQRFVHHATLWVVEPAEFDAQRLNSVLLDTPGPAARVSQVGGVIRSVVVSQPVGCERVRFEAAFEAIRDTIAAAAPEIGVVRCFSDTLAADMRLLP</sequence>
<protein>
    <submittedName>
        <fullName evidence="1">Uncharacterized protein</fullName>
    </submittedName>
</protein>
<reference evidence="1" key="1">
    <citation type="submission" date="2021-07" db="EMBL/GenBank/DDBJ databases">
        <title>New genus and species of the family Alcaligenaceae.</title>
        <authorList>
            <person name="Hahn M.W."/>
        </authorList>
    </citation>
    <scope>NUCLEOTIDE SEQUENCE</scope>
    <source>
        <strain evidence="1">LF4-65</strain>
    </source>
</reference>
<dbReference type="InterPro" id="IPR027417">
    <property type="entry name" value="P-loop_NTPase"/>
</dbReference>
<evidence type="ECO:0000313" key="1">
    <source>
        <dbReference type="EMBL" id="MBZ1350693.1"/>
    </source>
</evidence>
<keyword evidence="2" id="KW-1185">Reference proteome</keyword>
<comment type="caution">
    <text evidence="1">The sequence shown here is derived from an EMBL/GenBank/DDBJ whole genome shotgun (WGS) entry which is preliminary data.</text>
</comment>
<dbReference type="RefSeq" id="WP_259661104.1">
    <property type="nucleotide sequence ID" value="NZ_JAHXRI010000007.1"/>
</dbReference>
<evidence type="ECO:0000313" key="2">
    <source>
        <dbReference type="Proteomes" id="UP000739565"/>
    </source>
</evidence>
<name>A0A953NAF6_9BURK</name>
<dbReference type="Gene3D" id="3.40.50.300">
    <property type="entry name" value="P-loop containing nucleotide triphosphate hydrolases"/>
    <property type="match status" value="1"/>
</dbReference>
<dbReference type="AlphaFoldDB" id="A0A953NAF6"/>
<organism evidence="1 2">
    <name type="scientific">Zwartia hollandica</name>
    <dbReference type="NCBI Taxonomy" id="324606"/>
    <lineage>
        <taxon>Bacteria</taxon>
        <taxon>Pseudomonadati</taxon>
        <taxon>Pseudomonadota</taxon>
        <taxon>Betaproteobacteria</taxon>
        <taxon>Burkholderiales</taxon>
        <taxon>Alcaligenaceae</taxon>
        <taxon>Zwartia</taxon>
    </lineage>
</organism>
<accession>A0A953NAF6</accession>
<proteinExistence type="predicted"/>
<dbReference type="EMBL" id="JAHXRI010000007">
    <property type="protein sequence ID" value="MBZ1350693.1"/>
    <property type="molecule type" value="Genomic_DNA"/>
</dbReference>
<gene>
    <name evidence="1" type="ORF">KZZ10_08555</name>
</gene>
<dbReference type="Proteomes" id="UP000739565">
    <property type="component" value="Unassembled WGS sequence"/>
</dbReference>